<gene>
    <name evidence="3" type="ORF">KIL84_009477</name>
</gene>
<proteinExistence type="predicted"/>
<dbReference type="Pfam" id="PF03370">
    <property type="entry name" value="CBM_21"/>
    <property type="match status" value="1"/>
</dbReference>
<evidence type="ECO:0000256" key="1">
    <source>
        <dbReference type="SAM" id="MobiDB-lite"/>
    </source>
</evidence>
<feature type="compositionally biased region" description="Basic and acidic residues" evidence="1">
    <location>
        <begin position="180"/>
        <end position="195"/>
    </location>
</feature>
<dbReference type="GO" id="GO:0000164">
    <property type="term" value="C:protein phosphatase type 1 complex"/>
    <property type="evidence" value="ECO:0007669"/>
    <property type="project" value="TreeGrafter"/>
</dbReference>
<dbReference type="PANTHER" id="PTHR12307:SF40">
    <property type="entry name" value="PROTEIN PHOSPHATASE 1 REGULATORY SUBUNIT 3F"/>
    <property type="match status" value="1"/>
</dbReference>
<feature type="domain" description="CBM21" evidence="2">
    <location>
        <begin position="31"/>
        <end position="153"/>
    </location>
</feature>
<reference evidence="3" key="1">
    <citation type="submission" date="2021-09" db="EMBL/GenBank/DDBJ databases">
        <title>The genome of Mauremys mutica provides insights into the evolution of semi-aquatic lifestyle.</title>
        <authorList>
            <person name="Gong S."/>
            <person name="Gao Y."/>
        </authorList>
    </citation>
    <scope>NUCLEOTIDE SEQUENCE</scope>
    <source>
        <strain evidence="3">MM-2020</strain>
        <tissue evidence="3">Muscle</tissue>
    </source>
</reference>
<dbReference type="PROSITE" id="PS51159">
    <property type="entry name" value="CBM21"/>
    <property type="match status" value="1"/>
</dbReference>
<feature type="region of interest" description="Disordered" evidence="1">
    <location>
        <begin position="382"/>
        <end position="403"/>
    </location>
</feature>
<protein>
    <recommendedName>
        <fullName evidence="2">CBM21 domain-containing protein</fullName>
    </recommendedName>
</protein>
<dbReference type="InterPro" id="IPR005036">
    <property type="entry name" value="CBM21_dom"/>
</dbReference>
<sequence>MLSPTGQPPPVPYLLPAFVLPPAGQGEPERLARLRRAMVELEEVLAPGPGEPWLLRGTLRVLNVAYRKAVHVRASRDRWRSFRDHPARYVPGGSPDGGLSDRFAFSLPFGPGQRGRQAEEEGGADARLDFVIRYQTDEGVYWANNQGRNYSVVMKGLAPPRAPPRPPRQDGAARQLKSCMRPERMSCRRAGEFRGVKNKLGGNGAAPPSLIAKETGRGLRAGEGSPEGETRRDSPSAPTGQVPELLVAPMSPETEPPARELPVPLAESPQPPEAPWGDHGSLGPGPSFSAAGLVEQAGLWRAEEEAVDSELEQLYLSHLSRLRAEELGGAGERPGGTEASGSPPAWLPALRLSVLSDRDLVVGWAGPERALNSSLAQEITLRYGSPPAGPGRDSPPALLEGGGRGAGPGGALRLLAPAAVVVPARAAAPARLPGCPTRLGQALTCSLLVLGLVVVLPVVQRPDNMA</sequence>
<dbReference type="PANTHER" id="PTHR12307">
    <property type="entry name" value="PROTEIN PHOSPHATASE 1 REGULATORY SUBUNIT"/>
    <property type="match status" value="1"/>
</dbReference>
<evidence type="ECO:0000313" key="4">
    <source>
        <dbReference type="Proteomes" id="UP000827986"/>
    </source>
</evidence>
<dbReference type="Proteomes" id="UP000827986">
    <property type="component" value="Unassembled WGS sequence"/>
</dbReference>
<dbReference type="GO" id="GO:0005979">
    <property type="term" value="P:regulation of glycogen biosynthetic process"/>
    <property type="evidence" value="ECO:0007669"/>
    <property type="project" value="TreeGrafter"/>
</dbReference>
<dbReference type="EMBL" id="JAHDVG010000211">
    <property type="protein sequence ID" value="KAH1187955.1"/>
    <property type="molecule type" value="Genomic_DNA"/>
</dbReference>
<keyword evidence="4" id="KW-1185">Reference proteome</keyword>
<dbReference type="InterPro" id="IPR038175">
    <property type="entry name" value="CBM21_dom_sf"/>
</dbReference>
<dbReference type="GO" id="GO:2001069">
    <property type="term" value="F:glycogen binding"/>
    <property type="evidence" value="ECO:0007669"/>
    <property type="project" value="TreeGrafter"/>
</dbReference>
<feature type="region of interest" description="Disordered" evidence="1">
    <location>
        <begin position="155"/>
        <end position="290"/>
    </location>
</feature>
<accession>A0A9D3XZ65</accession>
<comment type="caution">
    <text evidence="3">The sequence shown here is derived from an EMBL/GenBank/DDBJ whole genome shotgun (WGS) entry which is preliminary data.</text>
</comment>
<organism evidence="3 4">
    <name type="scientific">Mauremys mutica</name>
    <name type="common">yellowpond turtle</name>
    <dbReference type="NCBI Taxonomy" id="74926"/>
    <lineage>
        <taxon>Eukaryota</taxon>
        <taxon>Metazoa</taxon>
        <taxon>Chordata</taxon>
        <taxon>Craniata</taxon>
        <taxon>Vertebrata</taxon>
        <taxon>Euteleostomi</taxon>
        <taxon>Archelosauria</taxon>
        <taxon>Testudinata</taxon>
        <taxon>Testudines</taxon>
        <taxon>Cryptodira</taxon>
        <taxon>Durocryptodira</taxon>
        <taxon>Testudinoidea</taxon>
        <taxon>Geoemydidae</taxon>
        <taxon>Geoemydinae</taxon>
        <taxon>Mauremys</taxon>
    </lineage>
</organism>
<dbReference type="InterPro" id="IPR050782">
    <property type="entry name" value="PP1_regulatory_subunit_3"/>
</dbReference>
<evidence type="ECO:0000313" key="3">
    <source>
        <dbReference type="EMBL" id="KAH1187955.1"/>
    </source>
</evidence>
<name>A0A9D3XZ65_9SAUR</name>
<dbReference type="GO" id="GO:0008157">
    <property type="term" value="F:protein phosphatase 1 binding"/>
    <property type="evidence" value="ECO:0007669"/>
    <property type="project" value="TreeGrafter"/>
</dbReference>
<dbReference type="AlphaFoldDB" id="A0A9D3XZ65"/>
<evidence type="ECO:0000259" key="2">
    <source>
        <dbReference type="PROSITE" id="PS51159"/>
    </source>
</evidence>
<dbReference type="Gene3D" id="2.60.40.2440">
    <property type="entry name" value="Carbohydrate binding type-21 domain"/>
    <property type="match status" value="1"/>
</dbReference>